<dbReference type="PANTHER" id="PTHR12674:SF4">
    <property type="entry name" value="PREFOLDIN SUBUNIT ALPHA 2"/>
    <property type="match status" value="1"/>
</dbReference>
<sequence length="153" mass="17106">MGAKKGTEVVEMAEEKKVRTLEQIQDEIRSYLGEIEYLRSQIGVIDATIADLRTVDATLAYLKDKGKGKPIYIPLGSGIAIKGKIENPDDVIMDVGAGILVGATVDEARENIEKRINALMNLRLALLRKIEEDTRKVNELLKELQEMQPEKKE</sequence>
<comment type="similarity">
    <text evidence="6">Belongs to the prefoldin alpha subunit family.</text>
</comment>
<accession>C5A6L3</accession>
<dbReference type="KEGG" id="tga:TGAM_1373"/>
<evidence type="ECO:0000256" key="1">
    <source>
        <dbReference type="ARBA" id="ARBA00010048"/>
    </source>
</evidence>
<keyword evidence="4 6" id="KW-0143">Chaperone</keyword>
<dbReference type="InterPro" id="IPR011599">
    <property type="entry name" value="PFD_alpha_archaea"/>
</dbReference>
<dbReference type="STRING" id="593117.TGAM_1373"/>
<dbReference type="GeneID" id="7988106"/>
<dbReference type="GO" id="GO:0051082">
    <property type="term" value="F:unfolded protein binding"/>
    <property type="evidence" value="ECO:0007669"/>
    <property type="project" value="UniProtKB-UniRule"/>
</dbReference>
<reference evidence="9 10" key="1">
    <citation type="journal article" date="2007" name="Genome Biol.">
        <title>Genome analysis and genome-wide proteomics of Thermococcus gammatolerans, the most radioresistant organism known amongst the Archaea.</title>
        <authorList>
            <person name="Zivanovic Y."/>
            <person name="Armengaud J."/>
            <person name="Lagorce A."/>
            <person name="Leplat C."/>
            <person name="Guerin P."/>
            <person name="Dutertre M."/>
            <person name="Anthouard V."/>
            <person name="Forterre P."/>
            <person name="Wincker P."/>
            <person name="Confalonieri F."/>
        </authorList>
    </citation>
    <scope>NUCLEOTIDE SEQUENCE [LARGE SCALE GENOMIC DNA]</scope>
    <source>
        <strain evidence="10">DSM 15229 / JCM 11827 / EJ3</strain>
    </source>
</reference>
<dbReference type="InterPro" id="IPR004127">
    <property type="entry name" value="Prefoldin_subunit_alpha"/>
</dbReference>
<dbReference type="PATRIC" id="fig|593117.10.peg.1373"/>
<dbReference type="HAMAP" id="MF_00308">
    <property type="entry name" value="PfdA"/>
    <property type="match status" value="1"/>
</dbReference>
<evidence type="ECO:0000256" key="4">
    <source>
        <dbReference type="ARBA" id="ARBA00023186"/>
    </source>
</evidence>
<keyword evidence="3 6" id="KW-0963">Cytoplasm</keyword>
<dbReference type="GO" id="GO:0005737">
    <property type="term" value="C:cytoplasm"/>
    <property type="evidence" value="ECO:0007669"/>
    <property type="project" value="UniProtKB-SubCell"/>
</dbReference>
<dbReference type="GO" id="GO:0016272">
    <property type="term" value="C:prefoldin complex"/>
    <property type="evidence" value="ECO:0007669"/>
    <property type="project" value="UniProtKB-UniRule"/>
</dbReference>
<dbReference type="CDD" id="cd23160">
    <property type="entry name" value="Prefoldin_alpha_GimC"/>
    <property type="match status" value="1"/>
</dbReference>
<dbReference type="HOGENOM" id="CLU_091867_1_3_2"/>
<comment type="subunit">
    <text evidence="2 6">Heterohexamer of two alpha and four beta subunits.</text>
</comment>
<evidence type="ECO:0000256" key="2">
    <source>
        <dbReference type="ARBA" id="ARBA00011716"/>
    </source>
</evidence>
<dbReference type="InterPro" id="IPR009053">
    <property type="entry name" value="Prefoldin"/>
</dbReference>
<comment type="subcellular location">
    <subcellularLocation>
        <location evidence="6">Cytoplasm</location>
    </subcellularLocation>
</comment>
<organism evidence="9 10">
    <name type="scientific">Thermococcus gammatolerans (strain DSM 15229 / JCM 11827 / EJ3)</name>
    <dbReference type="NCBI Taxonomy" id="593117"/>
    <lineage>
        <taxon>Archaea</taxon>
        <taxon>Methanobacteriati</taxon>
        <taxon>Methanobacteriota</taxon>
        <taxon>Thermococci</taxon>
        <taxon>Thermococcales</taxon>
        <taxon>Thermococcaceae</taxon>
        <taxon>Thermococcus</taxon>
    </lineage>
</organism>
<dbReference type="Pfam" id="PF02996">
    <property type="entry name" value="Prefoldin"/>
    <property type="match status" value="1"/>
</dbReference>
<dbReference type="RefSeq" id="WP_015858987.1">
    <property type="nucleotide sequence ID" value="NC_012804.1"/>
</dbReference>
<gene>
    <name evidence="9" type="primary">pfdA-2</name>
    <name evidence="6" type="synonym">pfdA</name>
    <name evidence="9" type="ordered locus">TGAM_1373</name>
</gene>
<keyword evidence="10" id="KW-1185">Reference proteome</keyword>
<comment type="function">
    <text evidence="5 6">Molecular chaperone capable of stabilizing a range of proteins. Seems to fulfill an ATP-independent, HSP70-like function in archaeal de novo protein folding.</text>
</comment>
<evidence type="ECO:0000256" key="5">
    <source>
        <dbReference type="ARBA" id="ARBA00025077"/>
    </source>
</evidence>
<evidence type="ECO:0000313" key="10">
    <source>
        <dbReference type="Proteomes" id="UP000001488"/>
    </source>
</evidence>
<evidence type="ECO:0000256" key="7">
    <source>
        <dbReference type="NCBIfam" id="TIGR00293"/>
    </source>
</evidence>
<evidence type="ECO:0000313" key="9">
    <source>
        <dbReference type="EMBL" id="ACS33875.1"/>
    </source>
</evidence>
<evidence type="ECO:0000256" key="3">
    <source>
        <dbReference type="ARBA" id="ARBA00022490"/>
    </source>
</evidence>
<dbReference type="Gene3D" id="1.10.287.370">
    <property type="match status" value="1"/>
</dbReference>
<keyword evidence="8" id="KW-0175">Coiled coil</keyword>
<dbReference type="SUPFAM" id="SSF46579">
    <property type="entry name" value="Prefoldin"/>
    <property type="match status" value="1"/>
</dbReference>
<dbReference type="eggNOG" id="arCOG01341">
    <property type="taxonomic scope" value="Archaea"/>
</dbReference>
<dbReference type="NCBIfam" id="TIGR00293">
    <property type="entry name" value="prefoldin subunit alpha"/>
    <property type="match status" value="1"/>
</dbReference>
<dbReference type="Proteomes" id="UP000001488">
    <property type="component" value="Chromosome"/>
</dbReference>
<dbReference type="EMBL" id="CP001398">
    <property type="protein sequence ID" value="ACS33875.1"/>
    <property type="molecule type" value="Genomic_DNA"/>
</dbReference>
<evidence type="ECO:0000256" key="6">
    <source>
        <dbReference type="HAMAP-Rule" id="MF_00308"/>
    </source>
</evidence>
<dbReference type="PaxDb" id="593117-TGAM_1373"/>
<evidence type="ECO:0000256" key="8">
    <source>
        <dbReference type="SAM" id="Coils"/>
    </source>
</evidence>
<protein>
    <recommendedName>
        <fullName evidence="6 7">Prefoldin subunit alpha</fullName>
    </recommendedName>
    <alternativeName>
        <fullName evidence="6">GimC subunit alpha</fullName>
    </alternativeName>
</protein>
<proteinExistence type="inferred from homology"/>
<name>C5A6L3_THEGJ</name>
<dbReference type="PANTHER" id="PTHR12674">
    <property type="entry name" value="PREFOLDIN SUBUNIT 5"/>
    <property type="match status" value="1"/>
</dbReference>
<dbReference type="GO" id="GO:0006457">
    <property type="term" value="P:protein folding"/>
    <property type="evidence" value="ECO:0007669"/>
    <property type="project" value="UniProtKB-UniRule"/>
</dbReference>
<dbReference type="FunFam" id="1.10.287.370:FF:000027">
    <property type="entry name" value="Prefoldin subunit alpha 1"/>
    <property type="match status" value="1"/>
</dbReference>
<comment type="similarity">
    <text evidence="1">Belongs to the prefoldin subunit alpha family.</text>
</comment>
<dbReference type="AlphaFoldDB" id="C5A6L3"/>
<feature type="coiled-coil region" evidence="8">
    <location>
        <begin position="105"/>
        <end position="147"/>
    </location>
</feature>